<gene>
    <name evidence="2" type="ORF">PSAL_001090</name>
</gene>
<dbReference type="EMBL" id="CP060436">
    <property type="protein sequence ID" value="QPM88906.1"/>
    <property type="molecule type" value="Genomic_DNA"/>
</dbReference>
<dbReference type="KEGG" id="palw:PSAL_001090"/>
<reference evidence="2 3" key="1">
    <citation type="submission" date="2020-08" db="EMBL/GenBank/DDBJ databases">
        <title>Genome sequence of Rhodobacteraceae bacterium Lw-13e.</title>
        <authorList>
            <person name="Poehlein A."/>
            <person name="Wolter L."/>
            <person name="Daniel R."/>
            <person name="Brinkhoff T."/>
        </authorList>
    </citation>
    <scope>NUCLEOTIDE SEQUENCE [LARGE SCALE GENOMIC DNA]</scope>
    <source>
        <strain evidence="2 3">Lw-13e</strain>
    </source>
</reference>
<dbReference type="Pfam" id="PF09836">
    <property type="entry name" value="DUF2063"/>
    <property type="match status" value="1"/>
</dbReference>
<dbReference type="InterPro" id="IPR044922">
    <property type="entry name" value="DUF2063_N_sf"/>
</dbReference>
<evidence type="ECO:0000313" key="3">
    <source>
        <dbReference type="Proteomes" id="UP000283786"/>
    </source>
</evidence>
<protein>
    <recommendedName>
        <fullName evidence="1">Putative DNA-binding domain-containing protein</fullName>
    </recommendedName>
</protein>
<evidence type="ECO:0000259" key="1">
    <source>
        <dbReference type="Pfam" id="PF09836"/>
    </source>
</evidence>
<dbReference type="InterPro" id="IPR018640">
    <property type="entry name" value="DUF2063"/>
</dbReference>
<feature type="domain" description="Putative DNA-binding" evidence="1">
    <location>
        <begin position="6"/>
        <end position="96"/>
    </location>
</feature>
<name>A0A418SGP4_9RHOB</name>
<organism evidence="2 3">
    <name type="scientific">Pseudooceanicola algae</name>
    <dbReference type="NCBI Taxonomy" id="1537215"/>
    <lineage>
        <taxon>Bacteria</taxon>
        <taxon>Pseudomonadati</taxon>
        <taxon>Pseudomonadota</taxon>
        <taxon>Alphaproteobacteria</taxon>
        <taxon>Rhodobacterales</taxon>
        <taxon>Paracoccaceae</taxon>
        <taxon>Pseudooceanicola</taxon>
    </lineage>
</organism>
<accession>A0A418SGP4</accession>
<evidence type="ECO:0000313" key="2">
    <source>
        <dbReference type="EMBL" id="QPM88906.1"/>
    </source>
</evidence>
<dbReference type="OrthoDB" id="4146344at2"/>
<dbReference type="AlphaFoldDB" id="A0A418SGP4"/>
<proteinExistence type="predicted"/>
<dbReference type="RefSeq" id="WP_119839119.1">
    <property type="nucleotide sequence ID" value="NZ_CP060436.1"/>
</dbReference>
<dbReference type="Proteomes" id="UP000283786">
    <property type="component" value="Chromosome"/>
</dbReference>
<keyword evidence="3" id="KW-1185">Reference proteome</keyword>
<dbReference type="Gene3D" id="1.10.150.690">
    <property type="entry name" value="DUF2063"/>
    <property type="match status" value="1"/>
</dbReference>
<sequence length="257" mass="27503">MSAPEQSAFRAALLDPTCPVPEGLGDGRGGAAGRRFDVYRNNVASSLAGALVEGFPTLCRLIGEANLHRLAQPFLRAHPPRDQRIFRYGAALPDYLAAQRALDSMPWLPDIARLDLALRSAYHAADAAPIDPAHLAALSPEDLASARLHFAPSLRLLTSDWPLHDIWRKAWQADAPQPGAAAQHILITRPDFDPVPTPLTPSASRLLRALLDGAPAGVALTDDAEVAAFTDLLSRLLAARAVTGVTIEHPQNAETLP</sequence>